<evidence type="ECO:0000313" key="9">
    <source>
        <dbReference type="EMBL" id="KOS16843.1"/>
    </source>
</evidence>
<evidence type="ECO:0000256" key="6">
    <source>
        <dbReference type="SAM" id="MobiDB-lite"/>
    </source>
</evidence>
<feature type="transmembrane region" description="Helical" evidence="7">
    <location>
        <begin position="26"/>
        <end position="50"/>
    </location>
</feature>
<sequence>MFSVHWGFGRHISVLTTEQKLKALKFFYVAQIFYKLTISLTKVSILLLYLRIFVQKWFRICAYILIVIVSMYIVASVGVSIFQCTPIRGAWDKSIHPKCVSLTQNWYANAGFAIATDVLVLVLPLQPIWGSQLPVNQKRALILVFLLGFFVTITSILRSTTLDFSTKSPDTTYDIASTLWTMVEENIAIICACLPMCRIVLALILPSMFGSETQAQSNAKSNFLSAGFQNSTASYVRPTSPASEWKADGTMPKRAHLVSASRVKNEASDSTSEEYILGPVQKQGVGEERDGAILKTVKYEVSYDGKEGQ</sequence>
<evidence type="ECO:0000259" key="8">
    <source>
        <dbReference type="Pfam" id="PF20684"/>
    </source>
</evidence>
<comment type="caution">
    <text evidence="9">The sequence shown here is derived from an EMBL/GenBank/DDBJ whole genome shotgun (WGS) entry which is preliminary data.</text>
</comment>
<evidence type="ECO:0000256" key="4">
    <source>
        <dbReference type="ARBA" id="ARBA00023136"/>
    </source>
</evidence>
<reference evidence="9 10" key="1">
    <citation type="submission" date="2015-07" db="EMBL/GenBank/DDBJ databases">
        <title>The genome of the fungus Escovopsis weberi, a specialized disease agent of ant agriculture.</title>
        <authorList>
            <person name="de Man T.J."/>
            <person name="Stajich J.E."/>
            <person name="Kubicek C.P."/>
            <person name="Chenthamara K."/>
            <person name="Atanasova L."/>
            <person name="Druzhinina I.S."/>
            <person name="Birnbaum S."/>
            <person name="Barribeau S.M."/>
            <person name="Teiling C."/>
            <person name="Suen G."/>
            <person name="Currie C."/>
            <person name="Gerardo N.M."/>
        </authorList>
    </citation>
    <scope>NUCLEOTIDE SEQUENCE [LARGE SCALE GENOMIC DNA]</scope>
</reference>
<feature type="transmembrane region" description="Helical" evidence="7">
    <location>
        <begin position="187"/>
        <end position="205"/>
    </location>
</feature>
<feature type="region of interest" description="Disordered" evidence="6">
    <location>
        <begin position="262"/>
        <end position="281"/>
    </location>
</feature>
<evidence type="ECO:0000256" key="7">
    <source>
        <dbReference type="SAM" id="Phobius"/>
    </source>
</evidence>
<dbReference type="GO" id="GO:0016020">
    <property type="term" value="C:membrane"/>
    <property type="evidence" value="ECO:0007669"/>
    <property type="project" value="UniProtKB-SubCell"/>
</dbReference>
<organism evidence="9 10">
    <name type="scientific">Escovopsis weberi</name>
    <dbReference type="NCBI Taxonomy" id="150374"/>
    <lineage>
        <taxon>Eukaryota</taxon>
        <taxon>Fungi</taxon>
        <taxon>Dikarya</taxon>
        <taxon>Ascomycota</taxon>
        <taxon>Pezizomycotina</taxon>
        <taxon>Sordariomycetes</taxon>
        <taxon>Hypocreomycetidae</taxon>
        <taxon>Hypocreales</taxon>
        <taxon>Hypocreaceae</taxon>
        <taxon>Escovopsis</taxon>
    </lineage>
</organism>
<keyword evidence="10" id="KW-1185">Reference proteome</keyword>
<evidence type="ECO:0000256" key="1">
    <source>
        <dbReference type="ARBA" id="ARBA00004141"/>
    </source>
</evidence>
<feature type="domain" description="Rhodopsin" evidence="8">
    <location>
        <begin position="2"/>
        <end position="201"/>
    </location>
</feature>
<gene>
    <name evidence="9" type="ORF">ESCO_004731</name>
</gene>
<dbReference type="OrthoDB" id="444631at2759"/>
<name>A0A0M9VRQ2_ESCWE</name>
<keyword evidence="2 7" id="KW-0812">Transmembrane</keyword>
<feature type="transmembrane region" description="Helical" evidence="7">
    <location>
        <begin position="140"/>
        <end position="157"/>
    </location>
</feature>
<proteinExistence type="inferred from homology"/>
<evidence type="ECO:0000256" key="2">
    <source>
        <dbReference type="ARBA" id="ARBA00022692"/>
    </source>
</evidence>
<dbReference type="EMBL" id="LGSR01000029">
    <property type="protein sequence ID" value="KOS16843.1"/>
    <property type="molecule type" value="Genomic_DNA"/>
</dbReference>
<evidence type="ECO:0000313" key="10">
    <source>
        <dbReference type="Proteomes" id="UP000053831"/>
    </source>
</evidence>
<protein>
    <recommendedName>
        <fullName evidence="8">Rhodopsin domain-containing protein</fullName>
    </recommendedName>
</protein>
<dbReference type="PANTHER" id="PTHR33048:SF55">
    <property type="entry name" value="INTEGRAL MEMBRANE PROTEIN"/>
    <property type="match status" value="1"/>
</dbReference>
<keyword evidence="3 7" id="KW-1133">Transmembrane helix</keyword>
<dbReference type="PANTHER" id="PTHR33048">
    <property type="entry name" value="PTH11-LIKE INTEGRAL MEMBRANE PROTEIN (AFU_ORTHOLOGUE AFUA_5G11245)"/>
    <property type="match status" value="1"/>
</dbReference>
<dbReference type="AlphaFoldDB" id="A0A0M9VRQ2"/>
<evidence type="ECO:0000256" key="3">
    <source>
        <dbReference type="ARBA" id="ARBA00022989"/>
    </source>
</evidence>
<evidence type="ECO:0000256" key="5">
    <source>
        <dbReference type="ARBA" id="ARBA00038359"/>
    </source>
</evidence>
<dbReference type="Pfam" id="PF20684">
    <property type="entry name" value="Fung_rhodopsin"/>
    <property type="match status" value="1"/>
</dbReference>
<comment type="subcellular location">
    <subcellularLocation>
        <location evidence="1">Membrane</location>
        <topology evidence="1">Multi-pass membrane protein</topology>
    </subcellularLocation>
</comment>
<accession>A0A0M9VRQ2</accession>
<dbReference type="Proteomes" id="UP000053831">
    <property type="component" value="Unassembled WGS sequence"/>
</dbReference>
<dbReference type="InterPro" id="IPR049326">
    <property type="entry name" value="Rhodopsin_dom_fungi"/>
</dbReference>
<dbReference type="InterPro" id="IPR052337">
    <property type="entry name" value="SAT4-like"/>
</dbReference>
<feature type="transmembrane region" description="Helical" evidence="7">
    <location>
        <begin position="106"/>
        <end position="128"/>
    </location>
</feature>
<feature type="transmembrane region" description="Helical" evidence="7">
    <location>
        <begin position="62"/>
        <end position="82"/>
    </location>
</feature>
<keyword evidence="4 7" id="KW-0472">Membrane</keyword>
<comment type="similarity">
    <text evidence="5">Belongs to the SAT4 family.</text>
</comment>
<dbReference type="STRING" id="150374.A0A0M9VRQ2"/>